<feature type="compositionally biased region" description="Basic and acidic residues" evidence="1">
    <location>
        <begin position="46"/>
        <end position="60"/>
    </location>
</feature>
<dbReference type="SUPFAM" id="SSF51261">
    <property type="entry name" value="Duplicated hybrid motif"/>
    <property type="match status" value="1"/>
</dbReference>
<accession>A0A7W4UM30</accession>
<feature type="region of interest" description="Disordered" evidence="1">
    <location>
        <begin position="38"/>
        <end position="60"/>
    </location>
</feature>
<dbReference type="AlphaFoldDB" id="A0A7W4UM30"/>
<comment type="caution">
    <text evidence="3">The sequence shown here is derived from an EMBL/GenBank/DDBJ whole genome shotgun (WGS) entry which is preliminary data.</text>
</comment>
<dbReference type="InterPro" id="IPR016047">
    <property type="entry name" value="M23ase_b-sheet_dom"/>
</dbReference>
<feature type="domain" description="M23ase beta-sheet core" evidence="2">
    <location>
        <begin position="57"/>
        <end position="157"/>
    </location>
</feature>
<evidence type="ECO:0000313" key="4">
    <source>
        <dbReference type="Proteomes" id="UP000545286"/>
    </source>
</evidence>
<evidence type="ECO:0000259" key="2">
    <source>
        <dbReference type="Pfam" id="PF01551"/>
    </source>
</evidence>
<dbReference type="PANTHER" id="PTHR21666:SF270">
    <property type="entry name" value="MUREIN HYDROLASE ACTIVATOR ENVC"/>
    <property type="match status" value="1"/>
</dbReference>
<dbReference type="InterPro" id="IPR050570">
    <property type="entry name" value="Cell_wall_metabolism_enzyme"/>
</dbReference>
<dbReference type="RefSeq" id="WP_183623427.1">
    <property type="nucleotide sequence ID" value="NZ_JACHWJ010000001.1"/>
</dbReference>
<proteinExistence type="predicted"/>
<dbReference type="Gene3D" id="2.70.70.10">
    <property type="entry name" value="Glucose Permease (Domain IIA)"/>
    <property type="match status" value="1"/>
</dbReference>
<dbReference type="InterPro" id="IPR011055">
    <property type="entry name" value="Dup_hybrid_motif"/>
</dbReference>
<name>A0A7W4UM30_9MICO</name>
<reference evidence="3 4" key="1">
    <citation type="submission" date="2020-08" db="EMBL/GenBank/DDBJ databases">
        <title>Sequencing the genomes of 1000 actinobacteria strains.</title>
        <authorList>
            <person name="Klenk H.-P."/>
        </authorList>
    </citation>
    <scope>NUCLEOTIDE SEQUENCE [LARGE SCALE GENOMIC DNA]</scope>
    <source>
        <strain evidence="3 4">DSM 20419</strain>
    </source>
</reference>
<dbReference type="Proteomes" id="UP000545286">
    <property type="component" value="Unassembled WGS sequence"/>
</dbReference>
<dbReference type="GO" id="GO:0004222">
    <property type="term" value="F:metalloendopeptidase activity"/>
    <property type="evidence" value="ECO:0007669"/>
    <property type="project" value="TreeGrafter"/>
</dbReference>
<dbReference type="CDD" id="cd12797">
    <property type="entry name" value="M23_peptidase"/>
    <property type="match status" value="1"/>
</dbReference>
<gene>
    <name evidence="3" type="ORF">FHX72_001073</name>
</gene>
<organism evidence="3 4">
    <name type="scientific">Pseudoclavibacter helvolus</name>
    <dbReference type="NCBI Taxonomy" id="255205"/>
    <lineage>
        <taxon>Bacteria</taxon>
        <taxon>Bacillati</taxon>
        <taxon>Actinomycetota</taxon>
        <taxon>Actinomycetes</taxon>
        <taxon>Micrococcales</taxon>
        <taxon>Microbacteriaceae</taxon>
        <taxon>Pseudoclavibacter</taxon>
    </lineage>
</organism>
<protein>
    <submittedName>
        <fullName evidence="3">Murein DD-endopeptidase MepM/ murein hydrolase activator NlpD</fullName>
    </submittedName>
</protein>
<evidence type="ECO:0000256" key="1">
    <source>
        <dbReference type="SAM" id="MobiDB-lite"/>
    </source>
</evidence>
<dbReference type="EMBL" id="JACHWJ010000001">
    <property type="protein sequence ID" value="MBB2956961.1"/>
    <property type="molecule type" value="Genomic_DNA"/>
</dbReference>
<sequence length="197" mass="21259">MSQTTAGFVAPPKVRYVPSAEERIFRWPIDMTLARFTPGSGFGPRQRRDAPPGEFEEHPALDIGAPLGTPVYAAAAGVVDIAVAEGDPDAEDGAGNYVKIRHLEDVESDGLMVTHYYHLQNEPLVQVGDLVTHTTQLGEVGQSGTAGGPHVCFRTIKVWPGKAIALNPRQVLREYGVSDVGSPRAADQMYRPQGERA</sequence>
<dbReference type="PANTHER" id="PTHR21666">
    <property type="entry name" value="PEPTIDASE-RELATED"/>
    <property type="match status" value="1"/>
</dbReference>
<evidence type="ECO:0000313" key="3">
    <source>
        <dbReference type="EMBL" id="MBB2956961.1"/>
    </source>
</evidence>
<keyword evidence="3" id="KW-0378">Hydrolase</keyword>
<keyword evidence="4" id="KW-1185">Reference proteome</keyword>
<dbReference type="Pfam" id="PF01551">
    <property type="entry name" value="Peptidase_M23"/>
    <property type="match status" value="1"/>
</dbReference>